<proteinExistence type="predicted"/>
<evidence type="ECO:0000313" key="1">
    <source>
        <dbReference type="EMBL" id="SEK33397.1"/>
    </source>
</evidence>
<reference evidence="2" key="1">
    <citation type="submission" date="2016-10" db="EMBL/GenBank/DDBJ databases">
        <authorList>
            <person name="Varghese N."/>
        </authorList>
    </citation>
    <scope>NUCLEOTIDE SEQUENCE [LARGE SCALE GENOMIC DNA]</scope>
    <source>
        <strain evidence="2">ACV-9</strain>
    </source>
</reference>
<dbReference type="InterPro" id="IPR016187">
    <property type="entry name" value="CTDL_fold"/>
</dbReference>
<dbReference type="Proteomes" id="UP000182321">
    <property type="component" value="Unassembled WGS sequence"/>
</dbReference>
<name>A0A1H7G7F3_9FIRM</name>
<dbReference type="InterPro" id="IPR016186">
    <property type="entry name" value="C-type_lectin-like/link_sf"/>
</dbReference>
<evidence type="ECO:0000313" key="2">
    <source>
        <dbReference type="Proteomes" id="UP000182321"/>
    </source>
</evidence>
<protein>
    <recommendedName>
        <fullName evidence="3">C-type lectin domain-containing protein</fullName>
    </recommendedName>
</protein>
<dbReference type="RefSeq" id="WP_074789062.1">
    <property type="nucleotide sequence ID" value="NZ_FNZX01000004.1"/>
</dbReference>
<keyword evidence="2" id="KW-1185">Reference proteome</keyword>
<accession>A0A1H7G7F3</accession>
<dbReference type="PROSITE" id="PS51257">
    <property type="entry name" value="PROKAR_LIPOPROTEIN"/>
    <property type="match status" value="1"/>
</dbReference>
<dbReference type="AlphaFoldDB" id="A0A1H7G7F3"/>
<organism evidence="1 2">
    <name type="scientific">Pseudobutyrivibrio ruminis</name>
    <dbReference type="NCBI Taxonomy" id="46206"/>
    <lineage>
        <taxon>Bacteria</taxon>
        <taxon>Bacillati</taxon>
        <taxon>Bacillota</taxon>
        <taxon>Clostridia</taxon>
        <taxon>Lachnospirales</taxon>
        <taxon>Lachnospiraceae</taxon>
        <taxon>Pseudobutyrivibrio</taxon>
    </lineage>
</organism>
<evidence type="ECO:0008006" key="3">
    <source>
        <dbReference type="Google" id="ProtNLM"/>
    </source>
</evidence>
<gene>
    <name evidence="1" type="ORF">SAMN02910377_00632</name>
</gene>
<sequence length="396" mass="45633">MMRMRNVLSCVIIGSLLIGCGQTISDEEDISETIESTTEAQDTEGNEVAEESVGEYPTEWGQAYLDYINNTEVGSDDSNREETLNSWDYTLIYLDDDDIPELMIDTNMEAGGELIATYYDGEVVDYVLSRIGTKYIPETGLLYTDTGHMDYYPVYISKLENGQFTQIAEGVYYLSDEERERLANVDESWEDSVNYTYEWEGQEVTKEEFNSNIASYIDIDLLERPDDYYQLGEIRAMLQTGKWSSYGHRYELVKENVSWQQAFDEAQAKGGYLATITCNEELEVVQELIEKENMTDNSFYVAFRKGEWDGDKFLSARWVLPSGDNVNTYSSYDYEYRNDPDYDSSFKETEWDVYDGKAGLLMYGSSGLYLYYAPDDLAESVPKYKDHVGYVIEYDE</sequence>
<dbReference type="Gene3D" id="3.10.100.10">
    <property type="entry name" value="Mannose-Binding Protein A, subunit A"/>
    <property type="match status" value="1"/>
</dbReference>
<dbReference type="SUPFAM" id="SSF56436">
    <property type="entry name" value="C-type lectin-like"/>
    <property type="match status" value="1"/>
</dbReference>
<dbReference type="EMBL" id="FNZX01000004">
    <property type="protein sequence ID" value="SEK33397.1"/>
    <property type="molecule type" value="Genomic_DNA"/>
</dbReference>